<name>A0AAD1W4V7_PELCU</name>
<reference evidence="3" key="1">
    <citation type="submission" date="2022-03" db="EMBL/GenBank/DDBJ databases">
        <authorList>
            <person name="Alioto T."/>
            <person name="Alioto T."/>
            <person name="Gomez Garrido J."/>
        </authorList>
    </citation>
    <scope>NUCLEOTIDE SEQUENCE</scope>
</reference>
<dbReference type="PROSITE" id="PS51257">
    <property type="entry name" value="PROKAR_LIPOPROTEIN"/>
    <property type="match status" value="1"/>
</dbReference>
<keyword evidence="4" id="KW-1185">Reference proteome</keyword>
<gene>
    <name evidence="3" type="ORF">PECUL_23A036442</name>
</gene>
<dbReference type="Proteomes" id="UP001295444">
    <property type="component" value="Chromosome 05"/>
</dbReference>
<dbReference type="Pfam" id="PF15071">
    <property type="entry name" value="TMEM220"/>
    <property type="match status" value="1"/>
</dbReference>
<evidence type="ECO:0000256" key="2">
    <source>
        <dbReference type="SAM" id="Phobius"/>
    </source>
</evidence>
<evidence type="ECO:0000313" key="3">
    <source>
        <dbReference type="EMBL" id="CAH2292012.1"/>
    </source>
</evidence>
<dbReference type="AlphaFoldDB" id="A0AAD1W4V7"/>
<protein>
    <submittedName>
        <fullName evidence="3">Transmembrane 220</fullName>
    </submittedName>
</protein>
<keyword evidence="2 3" id="KW-0812">Transmembrane</keyword>
<evidence type="ECO:0000313" key="4">
    <source>
        <dbReference type="Proteomes" id="UP001295444"/>
    </source>
</evidence>
<keyword evidence="2" id="KW-1133">Transmembrane helix</keyword>
<feature type="compositionally biased region" description="Basic and acidic residues" evidence="1">
    <location>
        <begin position="1"/>
        <end position="13"/>
    </location>
</feature>
<dbReference type="PANTHER" id="PTHR34262">
    <property type="entry name" value="TRANSMEMBRANE PROTEIN 220"/>
    <property type="match status" value="1"/>
</dbReference>
<feature type="transmembrane region" description="Helical" evidence="2">
    <location>
        <begin position="59"/>
        <end position="78"/>
    </location>
</feature>
<dbReference type="PANTHER" id="PTHR34262:SF1">
    <property type="entry name" value="TRANSMEMBRANE PROTEIN 220"/>
    <property type="match status" value="1"/>
</dbReference>
<dbReference type="InterPro" id="IPR029377">
    <property type="entry name" value="TMEM220"/>
</dbReference>
<sequence>METRDKQGSDRKQNLSPAGSVSCDKSQQRLWRVCNGLIAVFFGLAAYVQKNDPDAELWIALYLIPAFLILLVSVNPYITGHVIWSTLADLHTVICIVCRRIQTIHCCCHFNVSVHSLALYLYRQGDEDIMATALQNSPINITCETIFVLFTTSWICGSTGSTTFRLHGWLWLFEDY</sequence>
<organism evidence="3 4">
    <name type="scientific">Pelobates cultripes</name>
    <name type="common">Western spadefoot toad</name>
    <dbReference type="NCBI Taxonomy" id="61616"/>
    <lineage>
        <taxon>Eukaryota</taxon>
        <taxon>Metazoa</taxon>
        <taxon>Chordata</taxon>
        <taxon>Craniata</taxon>
        <taxon>Vertebrata</taxon>
        <taxon>Euteleostomi</taxon>
        <taxon>Amphibia</taxon>
        <taxon>Batrachia</taxon>
        <taxon>Anura</taxon>
        <taxon>Pelobatoidea</taxon>
        <taxon>Pelobatidae</taxon>
        <taxon>Pelobates</taxon>
    </lineage>
</organism>
<keyword evidence="2" id="KW-0472">Membrane</keyword>
<accession>A0AAD1W4V7</accession>
<feature type="transmembrane region" description="Helical" evidence="2">
    <location>
        <begin position="30"/>
        <end position="47"/>
    </location>
</feature>
<evidence type="ECO:0000256" key="1">
    <source>
        <dbReference type="SAM" id="MobiDB-lite"/>
    </source>
</evidence>
<feature type="region of interest" description="Disordered" evidence="1">
    <location>
        <begin position="1"/>
        <end position="21"/>
    </location>
</feature>
<dbReference type="EMBL" id="OW240916">
    <property type="protein sequence ID" value="CAH2292012.1"/>
    <property type="molecule type" value="Genomic_DNA"/>
</dbReference>
<proteinExistence type="predicted"/>